<feature type="transmembrane region" description="Helical" evidence="8">
    <location>
        <begin position="279"/>
        <end position="298"/>
    </location>
</feature>
<feature type="transmembrane region" description="Helical" evidence="8">
    <location>
        <begin position="150"/>
        <end position="169"/>
    </location>
</feature>
<dbReference type="InterPro" id="IPR036259">
    <property type="entry name" value="MFS_trans_sf"/>
</dbReference>
<evidence type="ECO:0000256" key="1">
    <source>
        <dbReference type="ARBA" id="ARBA00004651"/>
    </source>
</evidence>
<dbReference type="InterPro" id="IPR011701">
    <property type="entry name" value="MFS"/>
</dbReference>
<dbReference type="Gene3D" id="1.20.1250.20">
    <property type="entry name" value="MFS general substrate transporter like domains"/>
    <property type="match status" value="1"/>
</dbReference>
<keyword evidence="4 8" id="KW-0812">Transmembrane</keyword>
<evidence type="ECO:0000313" key="11">
    <source>
        <dbReference type="Proteomes" id="UP001183388"/>
    </source>
</evidence>
<feature type="transmembrane region" description="Helical" evidence="8">
    <location>
        <begin position="175"/>
        <end position="197"/>
    </location>
</feature>
<evidence type="ECO:0000256" key="2">
    <source>
        <dbReference type="ARBA" id="ARBA00022448"/>
    </source>
</evidence>
<keyword evidence="6 8" id="KW-0472">Membrane</keyword>
<feature type="transmembrane region" description="Helical" evidence="8">
    <location>
        <begin position="56"/>
        <end position="76"/>
    </location>
</feature>
<comment type="subcellular location">
    <subcellularLocation>
        <location evidence="1">Cell membrane</location>
        <topology evidence="1">Multi-pass membrane protein</topology>
    </subcellularLocation>
</comment>
<reference evidence="11" key="1">
    <citation type="submission" date="2023-07" db="EMBL/GenBank/DDBJ databases">
        <title>30 novel species of actinomycetes from the DSMZ collection.</title>
        <authorList>
            <person name="Nouioui I."/>
        </authorList>
    </citation>
    <scope>NUCLEOTIDE SEQUENCE [LARGE SCALE GENOMIC DNA]</scope>
    <source>
        <strain evidence="11">DSM 44917</strain>
    </source>
</reference>
<sequence length="473" mass="47030">MSRTRPTTSVPPNPGTARVWPVLLASCVGQFLVVLDVSVVNVALPGIRDDLDLSAAGLQWVVNAYALTFAGFLLLGGRASDLFGRKPVYLAGLGLFTASSLAGGLAGGGGALIAARTAQGVGAAVLAPVTLSLITATLPEGRARTRAIAAWTATGAAGGAAGGLIGGALTDWASWRWVLLINVPVGLLVGALVLVALREPGNGRAARPALDLPGAALVTGGVAALAYGITGTETAGWSSPETLVPLLGGPVALAAFVAVEARGRDPLMPPRLFRVRSVAVGNLITLIAMTGSFAMWYFLTLYMQNVLGYSAVETGLAFLPHTAGVITGSQLAPALMARFGGRSMVVAGGVLMAAGFLWQGAVLAEGGGYVATVALPALPMAAGVGLMLTPLTETATAGAPPADAGAVAGLINTSRQIGAVLGLSLLSAAATSGTPAEGYARAFLAGGVLIATSLLLVPLLPPRTRPGGPGGCG</sequence>
<feature type="transmembrane region" description="Helical" evidence="8">
    <location>
        <begin position="209"/>
        <end position="230"/>
    </location>
</feature>
<dbReference type="PROSITE" id="PS00216">
    <property type="entry name" value="SUGAR_TRANSPORT_1"/>
    <property type="match status" value="1"/>
</dbReference>
<keyword evidence="11" id="KW-1185">Reference proteome</keyword>
<dbReference type="PANTHER" id="PTHR42718">
    <property type="entry name" value="MAJOR FACILITATOR SUPERFAMILY MULTIDRUG TRANSPORTER MFSC"/>
    <property type="match status" value="1"/>
</dbReference>
<dbReference type="EMBL" id="JAVREN010000018">
    <property type="protein sequence ID" value="MDT0308140.1"/>
    <property type="molecule type" value="Genomic_DNA"/>
</dbReference>
<feature type="domain" description="Major facilitator superfamily (MFS) profile" evidence="9">
    <location>
        <begin position="22"/>
        <end position="465"/>
    </location>
</feature>
<name>A0ABU2L993_9ACTN</name>
<dbReference type="SUPFAM" id="SSF103473">
    <property type="entry name" value="MFS general substrate transporter"/>
    <property type="match status" value="1"/>
</dbReference>
<evidence type="ECO:0000256" key="4">
    <source>
        <dbReference type="ARBA" id="ARBA00022692"/>
    </source>
</evidence>
<accession>A0ABU2L993</accession>
<protein>
    <submittedName>
        <fullName evidence="10">MFS transporter</fullName>
    </submittedName>
</protein>
<dbReference type="InterPro" id="IPR020846">
    <property type="entry name" value="MFS_dom"/>
</dbReference>
<dbReference type="Pfam" id="PF07690">
    <property type="entry name" value="MFS_1"/>
    <property type="match status" value="1"/>
</dbReference>
<keyword evidence="3" id="KW-1003">Cell membrane</keyword>
<comment type="caution">
    <text evidence="10">The sequence shown here is derived from an EMBL/GenBank/DDBJ whole genome shotgun (WGS) entry which is preliminary data.</text>
</comment>
<evidence type="ECO:0000256" key="6">
    <source>
        <dbReference type="ARBA" id="ARBA00023136"/>
    </source>
</evidence>
<feature type="transmembrane region" description="Helical" evidence="8">
    <location>
        <begin position="120"/>
        <end position="138"/>
    </location>
</feature>
<dbReference type="PANTHER" id="PTHR42718:SF46">
    <property type="entry name" value="BLR6921 PROTEIN"/>
    <property type="match status" value="1"/>
</dbReference>
<dbReference type="Proteomes" id="UP001183388">
    <property type="component" value="Unassembled WGS sequence"/>
</dbReference>
<gene>
    <name evidence="10" type="ORF">RM780_14375</name>
</gene>
<evidence type="ECO:0000256" key="7">
    <source>
        <dbReference type="ARBA" id="ARBA00023251"/>
    </source>
</evidence>
<organism evidence="10 11">
    <name type="scientific">Streptomyces boetiae</name>
    <dbReference type="NCBI Taxonomy" id="3075541"/>
    <lineage>
        <taxon>Bacteria</taxon>
        <taxon>Bacillati</taxon>
        <taxon>Actinomycetota</taxon>
        <taxon>Actinomycetes</taxon>
        <taxon>Kitasatosporales</taxon>
        <taxon>Streptomycetaceae</taxon>
        <taxon>Streptomyces</taxon>
    </lineage>
</organism>
<feature type="transmembrane region" description="Helical" evidence="8">
    <location>
        <begin position="344"/>
        <end position="363"/>
    </location>
</feature>
<evidence type="ECO:0000313" key="10">
    <source>
        <dbReference type="EMBL" id="MDT0308140.1"/>
    </source>
</evidence>
<evidence type="ECO:0000259" key="9">
    <source>
        <dbReference type="PROSITE" id="PS50850"/>
    </source>
</evidence>
<dbReference type="Gene3D" id="1.20.1720.10">
    <property type="entry name" value="Multidrug resistance protein D"/>
    <property type="match status" value="1"/>
</dbReference>
<evidence type="ECO:0000256" key="8">
    <source>
        <dbReference type="SAM" id="Phobius"/>
    </source>
</evidence>
<feature type="transmembrane region" description="Helical" evidence="8">
    <location>
        <begin position="242"/>
        <end position="259"/>
    </location>
</feature>
<evidence type="ECO:0000256" key="3">
    <source>
        <dbReference type="ARBA" id="ARBA00022475"/>
    </source>
</evidence>
<feature type="transmembrane region" description="Helical" evidence="8">
    <location>
        <begin position="88"/>
        <end position="114"/>
    </location>
</feature>
<feature type="transmembrane region" description="Helical" evidence="8">
    <location>
        <begin position="369"/>
        <end position="388"/>
    </location>
</feature>
<keyword evidence="7" id="KW-0046">Antibiotic resistance</keyword>
<keyword evidence="2" id="KW-0813">Transport</keyword>
<dbReference type="InterPro" id="IPR005829">
    <property type="entry name" value="Sugar_transporter_CS"/>
</dbReference>
<feature type="transmembrane region" description="Helical" evidence="8">
    <location>
        <begin position="442"/>
        <end position="460"/>
    </location>
</feature>
<proteinExistence type="predicted"/>
<dbReference type="PROSITE" id="PS50850">
    <property type="entry name" value="MFS"/>
    <property type="match status" value="1"/>
</dbReference>
<evidence type="ECO:0000256" key="5">
    <source>
        <dbReference type="ARBA" id="ARBA00022989"/>
    </source>
</evidence>
<feature type="transmembrane region" description="Helical" evidence="8">
    <location>
        <begin position="20"/>
        <end position="44"/>
    </location>
</feature>
<keyword evidence="5 8" id="KW-1133">Transmembrane helix</keyword>
<dbReference type="CDD" id="cd17321">
    <property type="entry name" value="MFS_MMR_MDR_like"/>
    <property type="match status" value="1"/>
</dbReference>